<keyword evidence="2" id="KW-0645">Protease</keyword>
<reference evidence="9 10" key="1">
    <citation type="submission" date="2016-10" db="EMBL/GenBank/DDBJ databases">
        <authorList>
            <person name="de Groot N.N."/>
        </authorList>
    </citation>
    <scope>NUCLEOTIDE SEQUENCE [LARGE SCALE GENOMIC DNA]</scope>
    <source>
        <strain evidence="9 10">CGMCC 1.10267</strain>
    </source>
</reference>
<organism evidence="9 10">
    <name type="scientific">Pelagibacterium luteolum</name>
    <dbReference type="NCBI Taxonomy" id="440168"/>
    <lineage>
        <taxon>Bacteria</taxon>
        <taxon>Pseudomonadati</taxon>
        <taxon>Pseudomonadota</taxon>
        <taxon>Alphaproteobacteria</taxon>
        <taxon>Hyphomicrobiales</taxon>
        <taxon>Devosiaceae</taxon>
        <taxon>Pelagibacterium</taxon>
    </lineage>
</organism>
<keyword evidence="10" id="KW-1185">Reference proteome</keyword>
<dbReference type="PANTHER" id="PTHR21666">
    <property type="entry name" value="PEPTIDASE-RELATED"/>
    <property type="match status" value="1"/>
</dbReference>
<keyword evidence="6" id="KW-0482">Metalloprotease</keyword>
<dbReference type="Gene3D" id="2.70.70.10">
    <property type="entry name" value="Glucose Permease (Domain IIA)"/>
    <property type="match status" value="1"/>
</dbReference>
<name>A0A1G7S9F3_9HYPH</name>
<dbReference type="AlphaFoldDB" id="A0A1G7S9F3"/>
<dbReference type="GO" id="GO:0006508">
    <property type="term" value="P:proteolysis"/>
    <property type="evidence" value="ECO:0007669"/>
    <property type="project" value="UniProtKB-KW"/>
</dbReference>
<feature type="domain" description="M23ase beta-sheet core" evidence="8">
    <location>
        <begin position="363"/>
        <end position="462"/>
    </location>
</feature>
<dbReference type="GO" id="GO:0004222">
    <property type="term" value="F:metalloendopeptidase activity"/>
    <property type="evidence" value="ECO:0007669"/>
    <property type="project" value="TreeGrafter"/>
</dbReference>
<evidence type="ECO:0000256" key="6">
    <source>
        <dbReference type="ARBA" id="ARBA00023049"/>
    </source>
</evidence>
<sequence length="479" mass="50464">MGRTLLLSGLIRRQTRLVPTLGQNRLNAFGASSRKAAFGALALALAMISLSSMAQDASADAEAAEDAAPSQLEQTAEEAAGNLEGVQGEISLNAERINQIRSEIEALDGDATQLGLELTAAAQRIDLAGEDIRVIEDRLEQLFDDERTIRVRLDGHDQSISNLLASLQRITVQPPPAMIVDPADALASARAAMLLGSVLPQLQERADTVTADLNALMELKQAALAEAERLNANLTTLNEERLRIATVIEARTQGLEWLSEELIVEEAEARALSDRATSLEQLIEGLESRIAAVTAADEATRAANAGQAVPSLDPEILAMAFADASRTEPAVPLASARGYLTPPLSGTPLTTFGAADGFGGTARGLTLLGQPGARVVAPSDGWVTYAGLFLNYGQIVILNAGQNYTVVLAGLDSVSVERGQFVQMGSPIGIMGEQATSTNGRAGEDAPALYIELREAGTPIDPEGWWTAHSGEQQESGSI</sequence>
<evidence type="ECO:0000256" key="3">
    <source>
        <dbReference type="ARBA" id="ARBA00022723"/>
    </source>
</evidence>
<gene>
    <name evidence="9" type="ORF">SAMN04487974_101375</name>
</gene>
<dbReference type="STRING" id="440168.SAMN04487974_101375"/>
<protein>
    <submittedName>
        <fullName evidence="9">Septal ring factor EnvC, activator of murein hydrolases AmiA and AmiB</fullName>
    </submittedName>
</protein>
<evidence type="ECO:0000259" key="8">
    <source>
        <dbReference type="Pfam" id="PF01551"/>
    </source>
</evidence>
<dbReference type="Pfam" id="PF01551">
    <property type="entry name" value="Peptidase_M23"/>
    <property type="match status" value="1"/>
</dbReference>
<proteinExistence type="predicted"/>
<accession>A0A1G7S9F3</accession>
<dbReference type="InterPro" id="IPR011055">
    <property type="entry name" value="Dup_hybrid_motif"/>
</dbReference>
<dbReference type="Proteomes" id="UP000199495">
    <property type="component" value="Unassembled WGS sequence"/>
</dbReference>
<evidence type="ECO:0000256" key="2">
    <source>
        <dbReference type="ARBA" id="ARBA00022670"/>
    </source>
</evidence>
<keyword evidence="4 9" id="KW-0378">Hydrolase</keyword>
<evidence type="ECO:0000256" key="5">
    <source>
        <dbReference type="ARBA" id="ARBA00022833"/>
    </source>
</evidence>
<feature type="coiled-coil region" evidence="7">
    <location>
        <begin position="213"/>
        <end position="240"/>
    </location>
</feature>
<evidence type="ECO:0000256" key="7">
    <source>
        <dbReference type="SAM" id="Coils"/>
    </source>
</evidence>
<keyword evidence="3" id="KW-0479">Metal-binding</keyword>
<evidence type="ECO:0000256" key="4">
    <source>
        <dbReference type="ARBA" id="ARBA00022801"/>
    </source>
</evidence>
<dbReference type="InterPro" id="IPR016047">
    <property type="entry name" value="M23ase_b-sheet_dom"/>
</dbReference>
<keyword evidence="5" id="KW-0862">Zinc</keyword>
<feature type="coiled-coil region" evidence="7">
    <location>
        <begin position="269"/>
        <end position="296"/>
    </location>
</feature>
<evidence type="ECO:0000313" key="9">
    <source>
        <dbReference type="EMBL" id="SDG19574.1"/>
    </source>
</evidence>
<evidence type="ECO:0000256" key="1">
    <source>
        <dbReference type="ARBA" id="ARBA00001947"/>
    </source>
</evidence>
<evidence type="ECO:0000313" key="10">
    <source>
        <dbReference type="Proteomes" id="UP000199495"/>
    </source>
</evidence>
<dbReference type="SUPFAM" id="SSF51261">
    <property type="entry name" value="Duplicated hybrid motif"/>
    <property type="match status" value="1"/>
</dbReference>
<dbReference type="GO" id="GO:0046872">
    <property type="term" value="F:metal ion binding"/>
    <property type="evidence" value="ECO:0007669"/>
    <property type="project" value="UniProtKB-KW"/>
</dbReference>
<dbReference type="EMBL" id="FNCS01000001">
    <property type="protein sequence ID" value="SDG19574.1"/>
    <property type="molecule type" value="Genomic_DNA"/>
</dbReference>
<comment type="cofactor">
    <cofactor evidence="1">
        <name>Zn(2+)</name>
        <dbReference type="ChEBI" id="CHEBI:29105"/>
    </cofactor>
</comment>
<dbReference type="PANTHER" id="PTHR21666:SF288">
    <property type="entry name" value="CELL DIVISION PROTEIN YTFB"/>
    <property type="match status" value="1"/>
</dbReference>
<dbReference type="InterPro" id="IPR050570">
    <property type="entry name" value="Cell_wall_metabolism_enzyme"/>
</dbReference>
<keyword evidence="7" id="KW-0175">Coiled coil</keyword>
<dbReference type="CDD" id="cd12797">
    <property type="entry name" value="M23_peptidase"/>
    <property type="match status" value="1"/>
</dbReference>